<evidence type="ECO:0000256" key="2">
    <source>
        <dbReference type="SAM" id="MobiDB-lite"/>
    </source>
</evidence>
<organism evidence="3 4">
    <name type="scientific">Puccinia sorghi</name>
    <dbReference type="NCBI Taxonomy" id="27349"/>
    <lineage>
        <taxon>Eukaryota</taxon>
        <taxon>Fungi</taxon>
        <taxon>Dikarya</taxon>
        <taxon>Basidiomycota</taxon>
        <taxon>Pucciniomycotina</taxon>
        <taxon>Pucciniomycetes</taxon>
        <taxon>Pucciniales</taxon>
        <taxon>Pucciniaceae</taxon>
        <taxon>Puccinia</taxon>
    </lineage>
</organism>
<keyword evidence="4" id="KW-1185">Reference proteome</keyword>
<reference evidence="3 4" key="1">
    <citation type="submission" date="2015-08" db="EMBL/GenBank/DDBJ databases">
        <title>Next Generation Sequencing and Analysis of the Genome of Puccinia sorghi L Schw, the Causal Agent of Maize Common Rust.</title>
        <authorList>
            <person name="Rochi L."/>
            <person name="Burguener G."/>
            <person name="Darino M."/>
            <person name="Turjanski A."/>
            <person name="Kreff E."/>
            <person name="Dieguez M.J."/>
            <person name="Sacco F."/>
        </authorList>
    </citation>
    <scope>NUCLEOTIDE SEQUENCE [LARGE SCALE GENOMIC DNA]</scope>
    <source>
        <strain evidence="3 4">RO10H11247</strain>
    </source>
</reference>
<feature type="compositionally biased region" description="Basic and acidic residues" evidence="2">
    <location>
        <begin position="877"/>
        <end position="886"/>
    </location>
</feature>
<gene>
    <name evidence="3" type="ORF">VP01_825g1</name>
</gene>
<dbReference type="EMBL" id="LAVV01013782">
    <property type="protein sequence ID" value="KNZ45320.1"/>
    <property type="molecule type" value="Genomic_DNA"/>
</dbReference>
<dbReference type="STRING" id="27349.A0A0L6UBY6"/>
<feature type="region of interest" description="Disordered" evidence="2">
    <location>
        <begin position="439"/>
        <end position="740"/>
    </location>
</feature>
<evidence type="ECO:0000313" key="3">
    <source>
        <dbReference type="EMBL" id="KNZ45320.1"/>
    </source>
</evidence>
<feature type="region of interest" description="Disordered" evidence="2">
    <location>
        <begin position="797"/>
        <end position="892"/>
    </location>
</feature>
<keyword evidence="1" id="KW-0175">Coiled coil</keyword>
<feature type="compositionally biased region" description="Polar residues" evidence="2">
    <location>
        <begin position="645"/>
        <end position="655"/>
    </location>
</feature>
<accession>A0A0L6UBY6</accession>
<comment type="caution">
    <text evidence="3">The sequence shown here is derived from an EMBL/GenBank/DDBJ whole genome shotgun (WGS) entry which is preliminary data.</text>
</comment>
<feature type="coiled-coil region" evidence="1">
    <location>
        <begin position="293"/>
        <end position="327"/>
    </location>
</feature>
<feature type="compositionally biased region" description="Polar residues" evidence="2">
    <location>
        <begin position="774"/>
        <end position="785"/>
    </location>
</feature>
<feature type="region of interest" description="Disordered" evidence="2">
    <location>
        <begin position="759"/>
        <end position="785"/>
    </location>
</feature>
<proteinExistence type="predicted"/>
<dbReference type="OrthoDB" id="2507591at2759"/>
<dbReference type="VEuPathDB" id="FungiDB:VP01_825g1"/>
<name>A0A0L6UBY6_9BASI</name>
<sequence length="931" mass="98093">MAVLAECVWAVRPLTRPDWHQVMHKYNHYARRAGRPLRSYQSLSALYHTLIRLPNPSLLLEDCPNHVQLARRASIAIEERARLLGTSQNLQYDWPDSDEEKRELVRSQVTDQPSAPTEDPQESSLKPDRNLAAPNRSTWGSQPGSPGRFSAAAPFERTTARTSPRTLARFTEQQQQSPLQDCKSCLRKPLSLFTPLPSPLISEKPFLSSILSTPPTEYLPIHNANRFLDPDQKNPLHENSSRRSIKSHSEPLTEQALLHHLMSDRKLSGNGGGNSPRVTEGGITRWEAGESKDEELASLAEKLTQRNEELADKLSAVNDEIRQHDREGAAETTMVRELGRERERELGELAGEECGGSQFNAPFGSPTHTHPPPPASIHHFSPGMESVATHVHPRGPSSLMGGDMTSNIRQASVAASLRAHELMENIRAAAASSKAASVRAPSMAEAAHSANGQGTPGREEHEKKPSSAAKTASVAGESTKEMMGSVAKSVLKEGSTRSSIPRSPAPSQRPKSSTTSVRQPSRAPSLLHPSMAADTTRQPSRAPSHHEPSVAGSARQPSHAPSHHEPSVAGSARQLSRAPSHHEPSVAGSARQPSHVTTHHEPSAAGSAPQPSGVPSHHEPSVAGSAPQPSGAPSHHEPSVAGSAHQPSHVTSNHVPSVAGSAPQPSGAPSHHEPSVPSVARSARQPSRAPSSHHPSAAADGQDASVAATEKAPSVVGSANAPSGAGSIKDASVVESAKAPSLVESAKALSIIETAKEASIVGSAKAESVAPSAKTGTVAGSASRSIAETVAGSVKALSMAKSARSGTVAGTVPGAQSQAAGGHSEAPGEPDPDQPGQDEQAVSHLSKSAPATIVGSLSGEIIGEAPAQDSPSMADNSDLHKEEPSWRRGLRLTPVNPYGEWIRFGRAGFKFHILEASPDPTNPPLLPNNFP</sequence>
<dbReference type="PANTHER" id="PTHR34409:SF1">
    <property type="entry name" value="MYB-LIKE DOMAIN-CONTAINING PROTEIN"/>
    <property type="match status" value="1"/>
</dbReference>
<dbReference type="PANTHER" id="PTHR34409">
    <property type="entry name" value="SET DOMAIN-CONTAINING PROTEIN"/>
    <property type="match status" value="1"/>
</dbReference>
<feature type="region of interest" description="Disordered" evidence="2">
    <location>
        <begin position="91"/>
        <end position="164"/>
    </location>
</feature>
<evidence type="ECO:0000313" key="4">
    <source>
        <dbReference type="Proteomes" id="UP000037035"/>
    </source>
</evidence>
<feature type="compositionally biased region" description="Low complexity" evidence="2">
    <location>
        <begin position="677"/>
        <end position="708"/>
    </location>
</feature>
<dbReference type="Proteomes" id="UP000037035">
    <property type="component" value="Unassembled WGS sequence"/>
</dbReference>
<dbReference type="AlphaFoldDB" id="A0A0L6UBY6"/>
<feature type="compositionally biased region" description="Polar residues" evidence="2">
    <location>
        <begin position="496"/>
        <end position="519"/>
    </location>
</feature>
<evidence type="ECO:0000256" key="1">
    <source>
        <dbReference type="SAM" id="Coils"/>
    </source>
</evidence>
<protein>
    <submittedName>
        <fullName evidence="3">Uncharacterized protein</fullName>
    </submittedName>
</protein>
<feature type="region of interest" description="Disordered" evidence="2">
    <location>
        <begin position="228"/>
        <end position="250"/>
    </location>
</feature>
<feature type="compositionally biased region" description="Polar residues" evidence="2">
    <location>
        <begin position="135"/>
        <end position="144"/>
    </location>
</feature>